<dbReference type="OMA" id="HRRENCH"/>
<dbReference type="InterPro" id="IPR011009">
    <property type="entry name" value="Kinase-like_dom_sf"/>
</dbReference>
<dbReference type="Gene3D" id="1.10.510.10">
    <property type="entry name" value="Transferase(Phosphotransferase) domain 1"/>
    <property type="match status" value="1"/>
</dbReference>
<dbReference type="STRING" id="74649.A0A2P6SKH7"/>
<dbReference type="SUPFAM" id="SSF56112">
    <property type="entry name" value="Protein kinase-like (PK-like)"/>
    <property type="match status" value="1"/>
</dbReference>
<evidence type="ECO:0000313" key="2">
    <source>
        <dbReference type="Proteomes" id="UP000238479"/>
    </source>
</evidence>
<dbReference type="PANTHER" id="PTHR45621">
    <property type="entry name" value="OS01G0588500 PROTEIN-RELATED"/>
    <property type="match status" value="1"/>
</dbReference>
<keyword evidence="2" id="KW-1185">Reference proteome</keyword>
<reference evidence="1 2" key="1">
    <citation type="journal article" date="2018" name="Nat. Genet.">
        <title>The Rosa genome provides new insights in the design of modern roses.</title>
        <authorList>
            <person name="Bendahmane M."/>
        </authorList>
    </citation>
    <scope>NUCLEOTIDE SEQUENCE [LARGE SCALE GENOMIC DNA]</scope>
    <source>
        <strain evidence="2">cv. Old Blush</strain>
    </source>
</reference>
<dbReference type="EMBL" id="PDCK01000039">
    <property type="protein sequence ID" value="PRQ59173.1"/>
    <property type="molecule type" value="Genomic_DNA"/>
</dbReference>
<organism evidence="1 2">
    <name type="scientific">Rosa chinensis</name>
    <name type="common">China rose</name>
    <dbReference type="NCBI Taxonomy" id="74649"/>
    <lineage>
        <taxon>Eukaryota</taxon>
        <taxon>Viridiplantae</taxon>
        <taxon>Streptophyta</taxon>
        <taxon>Embryophyta</taxon>
        <taxon>Tracheophyta</taxon>
        <taxon>Spermatophyta</taxon>
        <taxon>Magnoliopsida</taxon>
        <taxon>eudicotyledons</taxon>
        <taxon>Gunneridae</taxon>
        <taxon>Pentapetalae</taxon>
        <taxon>rosids</taxon>
        <taxon>fabids</taxon>
        <taxon>Rosales</taxon>
        <taxon>Rosaceae</taxon>
        <taxon>Rosoideae</taxon>
        <taxon>Rosoideae incertae sedis</taxon>
        <taxon>Rosa</taxon>
    </lineage>
</organism>
<dbReference type="Proteomes" id="UP000238479">
    <property type="component" value="Chromosome 1"/>
</dbReference>
<evidence type="ECO:0000313" key="1">
    <source>
        <dbReference type="EMBL" id="PRQ59173.1"/>
    </source>
</evidence>
<name>A0A2P6SKH7_ROSCH</name>
<proteinExistence type="predicted"/>
<keyword evidence="1" id="KW-0808">Transferase</keyword>
<gene>
    <name evidence="1" type="ORF">RchiOBHm_Chr1g0367261</name>
</gene>
<protein>
    <submittedName>
        <fullName evidence="1">Putative transferase</fullName>
        <ecNumber evidence="1">2.7.-.-</ecNumber>
    </submittedName>
</protein>
<dbReference type="InterPro" id="IPR050823">
    <property type="entry name" value="Plant_Ser_Thr_Prot_Kinase"/>
</dbReference>
<comment type="caution">
    <text evidence="1">The sequence shown here is derived from an EMBL/GenBank/DDBJ whole genome shotgun (WGS) entry which is preliminary data.</text>
</comment>
<dbReference type="Gramene" id="PRQ59173">
    <property type="protein sequence ID" value="PRQ59173"/>
    <property type="gene ID" value="RchiOBHm_Chr1g0367261"/>
</dbReference>
<accession>A0A2P6SKH7</accession>
<dbReference type="EC" id="2.7.-.-" evidence="1"/>
<sequence length="127" mass="14579">MLEMISGKRVFDRNRPPGEQNLVEWAKPYLFSKHRVLQIFDHHIKGQFSVARALKAVDLAFLCLSRDPKLRPNMNNVVKILEKLQEYSDMDGLGISQNKRRQIRMSVQSMVPNTAGEVALEPAIQHP</sequence>
<dbReference type="AlphaFoldDB" id="A0A2P6SKH7"/>
<dbReference type="GO" id="GO:0016740">
    <property type="term" value="F:transferase activity"/>
    <property type="evidence" value="ECO:0007669"/>
    <property type="project" value="UniProtKB-KW"/>
</dbReference>